<name>A0A9W9QYT3_PENBR</name>
<evidence type="ECO:0000259" key="1">
    <source>
        <dbReference type="PROSITE" id="PS51746"/>
    </source>
</evidence>
<dbReference type="Proteomes" id="UP001148299">
    <property type="component" value="Unassembled WGS sequence"/>
</dbReference>
<dbReference type="EMBL" id="JAPZBR010000006">
    <property type="protein sequence ID" value="KAJ5350552.1"/>
    <property type="molecule type" value="Genomic_DNA"/>
</dbReference>
<dbReference type="InterPro" id="IPR015655">
    <property type="entry name" value="PP2C"/>
</dbReference>
<organism evidence="2 3">
    <name type="scientific">Penicillium brevicompactum</name>
    <dbReference type="NCBI Taxonomy" id="5074"/>
    <lineage>
        <taxon>Eukaryota</taxon>
        <taxon>Fungi</taxon>
        <taxon>Dikarya</taxon>
        <taxon>Ascomycota</taxon>
        <taxon>Pezizomycotina</taxon>
        <taxon>Eurotiomycetes</taxon>
        <taxon>Eurotiomycetidae</taxon>
        <taxon>Eurotiales</taxon>
        <taxon>Aspergillaceae</taxon>
        <taxon>Penicillium</taxon>
    </lineage>
</organism>
<dbReference type="Gene3D" id="3.60.40.10">
    <property type="entry name" value="PPM-type phosphatase domain"/>
    <property type="match status" value="1"/>
</dbReference>
<proteinExistence type="predicted"/>
<comment type="caution">
    <text evidence="2">The sequence shown here is derived from an EMBL/GenBank/DDBJ whole genome shotgun (WGS) entry which is preliminary data.</text>
</comment>
<dbReference type="PANTHER" id="PTHR13832:SF792">
    <property type="entry name" value="GM14286P"/>
    <property type="match status" value="1"/>
</dbReference>
<dbReference type="InterPro" id="IPR036457">
    <property type="entry name" value="PPM-type-like_dom_sf"/>
</dbReference>
<sequence length="433" mass="48189">MTVAGVVGFGTPGLWWLANIRDDATREDAPYIEDPPAEHWSIEPGPSRDQVTRIISKGAYSFWLEMLPAPCEDQFTHGILPSPWKGGNKWMAWAVFDGHSGLQTSELLKKQLLPFVRHSLSQIQPTSIESPVPDELVQRAIIKGFLNLDDSIVKTALITSQSQESLQEKVNKLAPAYSGSCALLSMYDSTTGTLHVACTGDSRAVLGQQKPDGKWEVMPLSVDQTGKNKAEIARLHREHPGEEDIIRNGRVLGIAVSRAFGDGQWKWPIQFQKDLQRRFYGPPPLVPTYNIQTPPYLTAEPVVTSVKVDPGTPSFLIMATDGLWDMLSSQQAVDLVGKWLELKAAEKKNSTLEPTYEPFDFGQFWKGVSWKFVEGRTTVQDDNVAVHLVRNSLGGNHHELIAGRLAFSFPSSRRLRDDTTVQVVFFSVPDVEK</sequence>
<dbReference type="InterPro" id="IPR001932">
    <property type="entry name" value="PPM-type_phosphatase-like_dom"/>
</dbReference>
<reference evidence="2" key="2">
    <citation type="journal article" date="2023" name="IMA Fungus">
        <title>Comparative genomic study of the Penicillium genus elucidates a diverse pangenome and 15 lateral gene transfer events.</title>
        <authorList>
            <person name="Petersen C."/>
            <person name="Sorensen T."/>
            <person name="Nielsen M.R."/>
            <person name="Sondergaard T.E."/>
            <person name="Sorensen J.L."/>
            <person name="Fitzpatrick D.A."/>
            <person name="Frisvad J.C."/>
            <person name="Nielsen K.L."/>
        </authorList>
    </citation>
    <scope>NUCLEOTIDE SEQUENCE</scope>
    <source>
        <strain evidence="2">IBT 35675</strain>
    </source>
</reference>
<gene>
    <name evidence="2" type="ORF">N7541_008279</name>
</gene>
<dbReference type="Pfam" id="PF00481">
    <property type="entry name" value="PP2C"/>
    <property type="match status" value="1"/>
</dbReference>
<dbReference type="GO" id="GO:0005739">
    <property type="term" value="C:mitochondrion"/>
    <property type="evidence" value="ECO:0007669"/>
    <property type="project" value="TreeGrafter"/>
</dbReference>
<dbReference type="PANTHER" id="PTHR13832">
    <property type="entry name" value="PROTEIN PHOSPHATASE 2C"/>
    <property type="match status" value="1"/>
</dbReference>
<dbReference type="CDD" id="cd00143">
    <property type="entry name" value="PP2Cc"/>
    <property type="match status" value="1"/>
</dbReference>
<keyword evidence="3" id="KW-1185">Reference proteome</keyword>
<accession>A0A9W9QYT3</accession>
<dbReference type="SMART" id="SM00332">
    <property type="entry name" value="PP2Cc"/>
    <property type="match status" value="1"/>
</dbReference>
<dbReference type="GO" id="GO:0004741">
    <property type="term" value="F:[pyruvate dehydrogenase (acetyl-transferring)]-phosphatase activity"/>
    <property type="evidence" value="ECO:0007669"/>
    <property type="project" value="TreeGrafter"/>
</dbReference>
<reference evidence="2" key="1">
    <citation type="submission" date="2022-12" db="EMBL/GenBank/DDBJ databases">
        <authorList>
            <person name="Petersen C."/>
        </authorList>
    </citation>
    <scope>NUCLEOTIDE SEQUENCE</scope>
    <source>
        <strain evidence="2">IBT 35675</strain>
    </source>
</reference>
<feature type="domain" description="PPM-type phosphatase" evidence="1">
    <location>
        <begin position="59"/>
        <end position="426"/>
    </location>
</feature>
<protein>
    <submittedName>
        <fullName evidence="2">Protein serine/threonine phosphatase 2C</fullName>
    </submittedName>
</protein>
<dbReference type="SUPFAM" id="SSF81606">
    <property type="entry name" value="PP2C-like"/>
    <property type="match status" value="1"/>
</dbReference>
<dbReference type="PROSITE" id="PS51746">
    <property type="entry name" value="PPM_2"/>
    <property type="match status" value="1"/>
</dbReference>
<dbReference type="AlphaFoldDB" id="A0A9W9QYT3"/>
<evidence type="ECO:0000313" key="3">
    <source>
        <dbReference type="Proteomes" id="UP001148299"/>
    </source>
</evidence>
<evidence type="ECO:0000313" key="2">
    <source>
        <dbReference type="EMBL" id="KAJ5350552.1"/>
    </source>
</evidence>